<dbReference type="PANTHER" id="PTHR10643">
    <property type="entry name" value="KINETOCHORE PROTEIN NDC80"/>
    <property type="match status" value="1"/>
</dbReference>
<evidence type="ECO:0000256" key="2">
    <source>
        <dbReference type="ARBA" id="ARBA00022454"/>
    </source>
</evidence>
<dbReference type="InterPro" id="IPR055260">
    <property type="entry name" value="Ndc80_CH"/>
</dbReference>
<keyword evidence="14" id="KW-1185">Reference proteome</keyword>
<proteinExistence type="inferred from homology"/>
<name>L2GW54_VAVCU</name>
<evidence type="ECO:0000256" key="8">
    <source>
        <dbReference type="ARBA" id="ARBA00023306"/>
    </source>
</evidence>
<dbReference type="OMA" id="WECKRFE"/>
<comment type="subunit">
    <text evidence="10">Component of the NDC80 complex.</text>
</comment>
<keyword evidence="2 10" id="KW-0158">Chromosome</keyword>
<comment type="function">
    <text evidence="10">Acts as a component of the essential kinetochore-associated NDC80 complex, which is required for chromosome segregation and spindle checkpoint activity.</text>
</comment>
<dbReference type="Pfam" id="PF03801">
    <property type="entry name" value="Ndc80_HEC"/>
    <property type="match status" value="1"/>
</dbReference>
<reference evidence="14" key="1">
    <citation type="submission" date="2011-03" db="EMBL/GenBank/DDBJ databases">
        <title>The genome sequence of Vavraia culicis strain floridensis.</title>
        <authorList>
            <consortium name="The Broad Institute Genome Sequencing Platform"/>
            <person name="Cuomo C."/>
            <person name="Becnel J."/>
            <person name="Sanscrainte N."/>
            <person name="Young S.K."/>
            <person name="Zeng Q."/>
            <person name="Gargeya S."/>
            <person name="Fitzgerald M."/>
            <person name="Haas B."/>
            <person name="Abouelleil A."/>
            <person name="Alvarado L."/>
            <person name="Arachchi H.M."/>
            <person name="Berlin A."/>
            <person name="Chapman S.B."/>
            <person name="Gearin G."/>
            <person name="Goldberg J."/>
            <person name="Griggs A."/>
            <person name="Gujja S."/>
            <person name="Hansen M."/>
            <person name="Heiman D."/>
            <person name="Howarth C."/>
            <person name="Larimer J."/>
            <person name="Lui A."/>
            <person name="MacDonald P.J.P."/>
            <person name="McCowen C."/>
            <person name="Montmayeur A."/>
            <person name="Murphy C."/>
            <person name="Neiman D."/>
            <person name="Pearson M."/>
            <person name="Priest M."/>
            <person name="Roberts A."/>
            <person name="Saif S."/>
            <person name="Shea T."/>
            <person name="Sisk P."/>
            <person name="Stolte C."/>
            <person name="Sykes S."/>
            <person name="Wortman J."/>
            <person name="Nusbaum C."/>
            <person name="Birren B."/>
        </authorList>
    </citation>
    <scope>NUCLEOTIDE SEQUENCE [LARGE SCALE GENOMIC DNA]</scope>
    <source>
        <strain evidence="14">floridensis</strain>
    </source>
</reference>
<dbReference type="HOGENOM" id="CLU_012583_1_0_1"/>
<dbReference type="GO" id="GO:0005634">
    <property type="term" value="C:nucleus"/>
    <property type="evidence" value="ECO:0007669"/>
    <property type="project" value="UniProtKB-SubCell"/>
</dbReference>
<dbReference type="EMBL" id="GL877410">
    <property type="protein sequence ID" value="ELA47881.1"/>
    <property type="molecule type" value="Genomic_DNA"/>
</dbReference>
<evidence type="ECO:0000256" key="4">
    <source>
        <dbReference type="ARBA" id="ARBA00022776"/>
    </source>
</evidence>
<feature type="domain" description="Kinetochore protein Ndc80 CH" evidence="12">
    <location>
        <begin position="24"/>
        <end position="134"/>
    </location>
</feature>
<keyword evidence="6 11" id="KW-0175">Coiled coil</keyword>
<dbReference type="VEuPathDB" id="MicrosporidiaDB:VCUG_00601"/>
<dbReference type="Gene3D" id="1.10.418.30">
    <property type="entry name" value="Ncd80 complex, Ncd80 subunit"/>
    <property type="match status" value="1"/>
</dbReference>
<evidence type="ECO:0000256" key="7">
    <source>
        <dbReference type="ARBA" id="ARBA00023242"/>
    </source>
</evidence>
<keyword evidence="5 10" id="KW-0995">Kinetochore</keyword>
<dbReference type="Proteomes" id="UP000011081">
    <property type="component" value="Unassembled WGS sequence"/>
</dbReference>
<dbReference type="PANTHER" id="PTHR10643:SF2">
    <property type="entry name" value="KINETOCHORE PROTEIN NDC80 HOMOLOG"/>
    <property type="match status" value="1"/>
</dbReference>
<dbReference type="OrthoDB" id="7459479at2759"/>
<dbReference type="InParanoid" id="L2GW54"/>
<comment type="subcellular location">
    <subcellularLocation>
        <location evidence="10">Chromosome</location>
        <location evidence="10">Centromere</location>
        <location evidence="10">Kinetochore</location>
    </subcellularLocation>
    <subcellularLocation>
        <location evidence="10">Nucleus</location>
    </subcellularLocation>
</comment>
<dbReference type="GO" id="GO:0051301">
    <property type="term" value="P:cell division"/>
    <property type="evidence" value="ECO:0007669"/>
    <property type="project" value="UniProtKB-UniRule"/>
</dbReference>
<accession>L2GW54</accession>
<dbReference type="SUPFAM" id="SSF57997">
    <property type="entry name" value="Tropomyosin"/>
    <property type="match status" value="1"/>
</dbReference>
<comment type="similarity">
    <text evidence="1 10">Belongs to the NDC80/HEC1 family.</text>
</comment>
<dbReference type="RefSeq" id="XP_008073623.1">
    <property type="nucleotide sequence ID" value="XM_008075432.1"/>
</dbReference>
<dbReference type="STRING" id="948595.L2GW54"/>
<evidence type="ECO:0000256" key="10">
    <source>
        <dbReference type="RuleBase" id="RU368072"/>
    </source>
</evidence>
<dbReference type="FunCoup" id="L2GW54">
    <property type="interactions" value="98"/>
</dbReference>
<evidence type="ECO:0000256" key="5">
    <source>
        <dbReference type="ARBA" id="ARBA00022838"/>
    </source>
</evidence>
<feature type="coiled-coil region" evidence="11">
    <location>
        <begin position="174"/>
        <end position="269"/>
    </location>
</feature>
<keyword evidence="9 10" id="KW-0137">Centromere</keyword>
<evidence type="ECO:0000313" key="14">
    <source>
        <dbReference type="Proteomes" id="UP000011081"/>
    </source>
</evidence>
<keyword evidence="3 10" id="KW-0132">Cell division</keyword>
<keyword evidence="8 10" id="KW-0131">Cell cycle</keyword>
<dbReference type="AlphaFoldDB" id="L2GW54"/>
<keyword evidence="4 10" id="KW-0498">Mitosis</keyword>
<keyword evidence="7 10" id="KW-0539">Nucleus</keyword>
<dbReference type="InterPro" id="IPR005550">
    <property type="entry name" value="Kinetochore_Ndc80"/>
</dbReference>
<protein>
    <recommendedName>
        <fullName evidence="10">Kinetochore protein NDC80</fullName>
    </recommendedName>
</protein>
<evidence type="ECO:0000256" key="1">
    <source>
        <dbReference type="ARBA" id="ARBA00007050"/>
    </source>
</evidence>
<dbReference type="GO" id="GO:0031262">
    <property type="term" value="C:Ndc80 complex"/>
    <property type="evidence" value="ECO:0007669"/>
    <property type="project" value="UniProtKB-UniRule"/>
</dbReference>
<dbReference type="InterPro" id="IPR038273">
    <property type="entry name" value="Ndc80_sf"/>
</dbReference>
<dbReference type="GO" id="GO:0051315">
    <property type="term" value="P:attachment of mitotic spindle microtubules to kinetochore"/>
    <property type="evidence" value="ECO:0007669"/>
    <property type="project" value="UniProtKB-UniRule"/>
</dbReference>
<evidence type="ECO:0000259" key="12">
    <source>
        <dbReference type="Pfam" id="PF03801"/>
    </source>
</evidence>
<evidence type="ECO:0000256" key="11">
    <source>
        <dbReference type="SAM" id="Coils"/>
    </source>
</evidence>
<evidence type="ECO:0000256" key="9">
    <source>
        <dbReference type="ARBA" id="ARBA00023328"/>
    </source>
</evidence>
<dbReference type="GeneID" id="19878486"/>
<evidence type="ECO:0000313" key="13">
    <source>
        <dbReference type="EMBL" id="ELA47881.1"/>
    </source>
</evidence>
<evidence type="ECO:0000256" key="6">
    <source>
        <dbReference type="ARBA" id="ARBA00023054"/>
    </source>
</evidence>
<organism evidence="13 14">
    <name type="scientific">Vavraia culicis (isolate floridensis)</name>
    <name type="common">Microsporidian parasite</name>
    <dbReference type="NCBI Taxonomy" id="948595"/>
    <lineage>
        <taxon>Eukaryota</taxon>
        <taxon>Fungi</taxon>
        <taxon>Fungi incertae sedis</taxon>
        <taxon>Microsporidia</taxon>
        <taxon>Pleistophoridae</taxon>
        <taxon>Vavraia</taxon>
    </lineage>
</organism>
<evidence type="ECO:0000256" key="3">
    <source>
        <dbReference type="ARBA" id="ARBA00022618"/>
    </source>
</evidence>
<sequence>MRRNTLTPARGRLSLAYPSSPVPEKRNVRSSSYQEQCITNVQSFLEEHNYENTSHKSVRNPTLKEFQNLFKFVISFFYKNWECKRFEDDAMLLIKQIKYPYVNEINKSHLVTTSPHSWPVVLSFISWMVDMVRFVGVCEAEETDMFLECCFDGYLRFMEGVDNHFEDRLSEQFRKKHEMKIREYEDRMDRKRDLDDKLGEWEMNGENAALKRKIEELEDDRKSIMDGFKQLEVKKEKYQKITEKYAEEIKDLNDGMDALQSERNKLKECIGKQRINVDSYKEMNGRKNELLKQLERIKPEKEKCFVMLSEKEKELSVLREEMEKYVHDFKCVSGLSASHDVNDTLEDAINVLNERIVVLEEKKLSLEEKRNELANHASYLEENIKHLNGRLLSIGKLYLEKKEMSDLDEHRGRKEMDKLDNELMNLTIESNNSILLSEQALQRAKIQMDRIVGEIRNEQDEVSKEIVKFYGMMSNDLENAVAVAKEIGEL</sequence>
<feature type="coiled-coil region" evidence="11">
    <location>
        <begin position="308"/>
        <end position="376"/>
    </location>
</feature>
<gene>
    <name evidence="13" type="ORF">VCUG_00601</name>
</gene>